<organism evidence="3 4">
    <name type="scientific">Mycobacterium shinjukuense</name>
    <dbReference type="NCBI Taxonomy" id="398694"/>
    <lineage>
        <taxon>Bacteria</taxon>
        <taxon>Bacillati</taxon>
        <taxon>Actinomycetota</taxon>
        <taxon>Actinomycetes</taxon>
        <taxon>Mycobacteriales</taxon>
        <taxon>Mycobacteriaceae</taxon>
        <taxon>Mycobacterium</taxon>
    </lineage>
</organism>
<accession>A0A7I7MQB3</accession>
<evidence type="ECO:0000313" key="4">
    <source>
        <dbReference type="Proteomes" id="UP000467236"/>
    </source>
</evidence>
<feature type="domain" description="SpoVT-AbrB" evidence="2">
    <location>
        <begin position="1"/>
        <end position="27"/>
    </location>
</feature>
<evidence type="ECO:0000256" key="1">
    <source>
        <dbReference type="SAM" id="MobiDB-lite"/>
    </source>
</evidence>
<sequence>MTVPEAVRDALGLQSGDRVVFRVEGNRAALARTPDFLAPAGTIRWRLSIGLSTGSRRSRGLSRRRSDPGGATDRELRAVLSAA</sequence>
<protein>
    <recommendedName>
        <fullName evidence="2">SpoVT-AbrB domain-containing protein</fullName>
    </recommendedName>
</protein>
<feature type="compositionally biased region" description="Basic and acidic residues" evidence="1">
    <location>
        <begin position="64"/>
        <end position="77"/>
    </location>
</feature>
<dbReference type="GO" id="GO:0003677">
    <property type="term" value="F:DNA binding"/>
    <property type="evidence" value="ECO:0007669"/>
    <property type="project" value="InterPro"/>
</dbReference>
<dbReference type="Gene3D" id="2.10.260.10">
    <property type="match status" value="1"/>
</dbReference>
<dbReference type="KEGG" id="mshj:MSHI_18680"/>
<name>A0A7I7MQB3_9MYCO</name>
<dbReference type="InterPro" id="IPR007159">
    <property type="entry name" value="SpoVT-AbrB_dom"/>
</dbReference>
<evidence type="ECO:0000313" key="3">
    <source>
        <dbReference type="EMBL" id="BBX73962.1"/>
    </source>
</evidence>
<dbReference type="Proteomes" id="UP000467236">
    <property type="component" value="Chromosome"/>
</dbReference>
<dbReference type="EMBL" id="AP022575">
    <property type="protein sequence ID" value="BBX73962.1"/>
    <property type="molecule type" value="Genomic_DNA"/>
</dbReference>
<dbReference type="SUPFAM" id="SSF89447">
    <property type="entry name" value="AbrB/MazE/MraZ-like"/>
    <property type="match status" value="1"/>
</dbReference>
<evidence type="ECO:0000259" key="2">
    <source>
        <dbReference type="Pfam" id="PF04014"/>
    </source>
</evidence>
<reference evidence="3 4" key="1">
    <citation type="journal article" date="2019" name="Emerg. Microbes Infect.">
        <title>Comprehensive subspecies identification of 175 nontuberculous mycobacteria species based on 7547 genomic profiles.</title>
        <authorList>
            <person name="Matsumoto Y."/>
            <person name="Kinjo T."/>
            <person name="Motooka D."/>
            <person name="Nabeya D."/>
            <person name="Jung N."/>
            <person name="Uechi K."/>
            <person name="Horii T."/>
            <person name="Iida T."/>
            <person name="Fujita J."/>
            <person name="Nakamura S."/>
        </authorList>
    </citation>
    <scope>NUCLEOTIDE SEQUENCE [LARGE SCALE GENOMIC DNA]</scope>
    <source>
        <strain evidence="3 4">JCM 14233</strain>
    </source>
</reference>
<proteinExistence type="predicted"/>
<gene>
    <name evidence="3" type="ORF">MSHI_18680</name>
</gene>
<keyword evidence="4" id="KW-1185">Reference proteome</keyword>
<feature type="region of interest" description="Disordered" evidence="1">
    <location>
        <begin position="54"/>
        <end position="83"/>
    </location>
</feature>
<dbReference type="AlphaFoldDB" id="A0A7I7MQB3"/>
<dbReference type="Pfam" id="PF04014">
    <property type="entry name" value="MazE_antitoxin"/>
    <property type="match status" value="1"/>
</dbReference>
<dbReference type="InterPro" id="IPR037914">
    <property type="entry name" value="SpoVT-AbrB_sf"/>
</dbReference>